<name>A0A4S3KT61_9GAMM</name>
<comment type="similarity">
    <text evidence="1">Belongs to the UPF0161 family.</text>
</comment>
<reference evidence="2 3" key="1">
    <citation type="submission" date="2017-02" db="EMBL/GenBank/DDBJ databases">
        <title>Whole genome sequencing of Metallibacterium scheffleri DSM 24874 (T).</title>
        <authorList>
            <person name="Kumar S."/>
            <person name="Patil P."/>
            <person name="Patil P.B."/>
        </authorList>
    </citation>
    <scope>NUCLEOTIDE SEQUENCE [LARGE SCALE GENOMIC DNA]</scope>
    <source>
        <strain evidence="2 3">DSM 24874</strain>
    </source>
</reference>
<dbReference type="InterPro" id="IPR002696">
    <property type="entry name" value="Membr_insert_effic_factor_YidD"/>
</dbReference>
<protein>
    <recommendedName>
        <fullName evidence="1">Putative membrane protein insertion efficiency factor</fullName>
    </recommendedName>
</protein>
<comment type="caution">
    <text evidence="2">The sequence shown here is derived from an EMBL/GenBank/DDBJ whole genome shotgun (WGS) entry which is preliminary data.</text>
</comment>
<dbReference type="NCBIfam" id="TIGR00278">
    <property type="entry name" value="membrane protein insertion efficiency factor YidD"/>
    <property type="match status" value="1"/>
</dbReference>
<dbReference type="OrthoDB" id="9801753at2"/>
<evidence type="ECO:0000313" key="2">
    <source>
        <dbReference type="EMBL" id="THD12270.1"/>
    </source>
</evidence>
<proteinExistence type="inferred from homology"/>
<comment type="function">
    <text evidence="1">Could be involved in insertion of integral membrane proteins into the membrane.</text>
</comment>
<dbReference type="HAMAP" id="MF_00386">
    <property type="entry name" value="UPF0161_YidD"/>
    <property type="match status" value="1"/>
</dbReference>
<gene>
    <name evidence="2" type="ORF">B1806_00085</name>
</gene>
<dbReference type="Pfam" id="PF01809">
    <property type="entry name" value="YidD"/>
    <property type="match status" value="1"/>
</dbReference>
<dbReference type="Proteomes" id="UP000307749">
    <property type="component" value="Unassembled WGS sequence"/>
</dbReference>
<keyword evidence="1" id="KW-1003">Cell membrane</keyword>
<dbReference type="RefSeq" id="WP_081128441.1">
    <property type="nucleotide sequence ID" value="NZ_LDOS01000002.1"/>
</dbReference>
<evidence type="ECO:0000313" key="3">
    <source>
        <dbReference type="Proteomes" id="UP000307749"/>
    </source>
</evidence>
<dbReference type="PANTHER" id="PTHR33383:SF1">
    <property type="entry name" value="MEMBRANE PROTEIN INSERTION EFFICIENCY FACTOR-RELATED"/>
    <property type="match status" value="1"/>
</dbReference>
<comment type="subcellular location">
    <subcellularLocation>
        <location evidence="1">Cell membrane</location>
        <topology evidence="1">Peripheral membrane protein</topology>
        <orientation evidence="1">Cytoplasmic side</orientation>
    </subcellularLocation>
</comment>
<dbReference type="STRING" id="993689.GCA_002077135_02652"/>
<keyword evidence="1" id="KW-0472">Membrane</keyword>
<organism evidence="2 3">
    <name type="scientific">Metallibacterium scheffleri</name>
    <dbReference type="NCBI Taxonomy" id="993689"/>
    <lineage>
        <taxon>Bacteria</taxon>
        <taxon>Pseudomonadati</taxon>
        <taxon>Pseudomonadota</taxon>
        <taxon>Gammaproteobacteria</taxon>
        <taxon>Lysobacterales</taxon>
        <taxon>Rhodanobacteraceae</taxon>
        <taxon>Metallibacterium</taxon>
    </lineage>
</organism>
<dbReference type="GO" id="GO:0005886">
    <property type="term" value="C:plasma membrane"/>
    <property type="evidence" value="ECO:0007669"/>
    <property type="project" value="UniProtKB-SubCell"/>
</dbReference>
<dbReference type="PANTHER" id="PTHR33383">
    <property type="entry name" value="MEMBRANE PROTEIN INSERTION EFFICIENCY FACTOR-RELATED"/>
    <property type="match status" value="1"/>
</dbReference>
<dbReference type="SMART" id="SM01234">
    <property type="entry name" value="Haemolytic"/>
    <property type="match status" value="1"/>
</dbReference>
<evidence type="ECO:0000256" key="1">
    <source>
        <dbReference type="HAMAP-Rule" id="MF_00386"/>
    </source>
</evidence>
<dbReference type="AlphaFoldDB" id="A0A4S3KT61"/>
<accession>A0A4S3KT61</accession>
<keyword evidence="3" id="KW-1185">Reference proteome</keyword>
<dbReference type="EMBL" id="MWQO01000001">
    <property type="protein sequence ID" value="THD12270.1"/>
    <property type="molecule type" value="Genomic_DNA"/>
</dbReference>
<sequence>MTRLILALLALYKRLLSPLLGQRCRFHPSCSDYARIAVARFGPLRGGVLAIWRILRCQPLCHGGHDPVPEHFHLTRCHPKESEHERTLADP</sequence>